<dbReference type="EMBL" id="CP014691">
    <property type="protein sequence ID" value="AQS88327.1"/>
    <property type="molecule type" value="Genomic_DNA"/>
</dbReference>
<dbReference type="RefSeq" id="WP_077807352.1">
    <property type="nucleotide sequence ID" value="NZ_BJXS01000003.1"/>
</dbReference>
<gene>
    <name evidence="1" type="ORF">A0U93_10665</name>
</gene>
<dbReference type="KEGG" id="nch:A0U93_10665"/>
<organism evidence="1 2">
    <name type="scientific">Neoasaia chiangmaiensis</name>
    <dbReference type="NCBI Taxonomy" id="320497"/>
    <lineage>
        <taxon>Bacteria</taxon>
        <taxon>Pseudomonadati</taxon>
        <taxon>Pseudomonadota</taxon>
        <taxon>Alphaproteobacteria</taxon>
        <taxon>Acetobacterales</taxon>
        <taxon>Acetobacteraceae</taxon>
        <taxon>Neoasaia</taxon>
    </lineage>
</organism>
<accession>A0A1U9KRF4</accession>
<proteinExistence type="predicted"/>
<protein>
    <submittedName>
        <fullName evidence="1">Uncharacterized protein</fullName>
    </submittedName>
</protein>
<evidence type="ECO:0000313" key="2">
    <source>
        <dbReference type="Proteomes" id="UP000188604"/>
    </source>
</evidence>
<dbReference type="AlphaFoldDB" id="A0A1U9KRF4"/>
<name>A0A1U9KRF4_9PROT</name>
<evidence type="ECO:0000313" key="1">
    <source>
        <dbReference type="EMBL" id="AQS88327.1"/>
    </source>
</evidence>
<dbReference type="Proteomes" id="UP000188604">
    <property type="component" value="Chromosome"/>
</dbReference>
<dbReference type="OrthoDB" id="8264463at2"/>
<sequence length="234" mass="25531">MMAATEWPVVELHPDVSVATLDDSPALDADTAAHVAALWERACATRPSLYNGRVFCATEIAPDRIAGRWTEYRLALAQMLDPDLFEVLQLRPLAVNGLMRTPDGIVLGRRAAKAIYQPDLRQSVPAGSIESRNGDRPVDLAAQLAAEIEEELGLSARDVVIHAPLLTCEHPGTHIVDIGIPFDCALPFATIHDIWQRHGNDEYDALECIAHPLSLHDATDVVPTTRAMIGRLTP</sequence>
<keyword evidence="2" id="KW-1185">Reference proteome</keyword>
<reference evidence="1 2" key="1">
    <citation type="submission" date="2016-03" db="EMBL/GenBank/DDBJ databases">
        <title>Acetic acid bacteria sequencing.</title>
        <authorList>
            <person name="Brandt J."/>
            <person name="Jakob F."/>
            <person name="Vogel R.F."/>
        </authorList>
    </citation>
    <scope>NUCLEOTIDE SEQUENCE [LARGE SCALE GENOMIC DNA]</scope>
    <source>
        <strain evidence="1 2">NBRC 101099</strain>
    </source>
</reference>
<dbReference type="STRING" id="320497.A0U93_10665"/>